<dbReference type="Gene3D" id="1.20.1270.280">
    <property type="match status" value="1"/>
</dbReference>
<evidence type="ECO:0000259" key="22">
    <source>
        <dbReference type="Pfam" id="PF18198"/>
    </source>
</evidence>
<dbReference type="GO" id="GO:0008104">
    <property type="term" value="P:intracellular protein localization"/>
    <property type="evidence" value="ECO:0007669"/>
    <property type="project" value="UniProtKB-ARBA"/>
</dbReference>
<dbReference type="Pfam" id="PF12780">
    <property type="entry name" value="AAA_8"/>
    <property type="match status" value="1"/>
</dbReference>
<evidence type="ECO:0000256" key="13">
    <source>
        <dbReference type="ARBA" id="ARBA00023212"/>
    </source>
</evidence>
<dbReference type="FunFam" id="1.10.8.710:FF:000001">
    <property type="entry name" value="Dynein axonemal heavy chain 2"/>
    <property type="match status" value="1"/>
</dbReference>
<dbReference type="GO" id="GO:0007052">
    <property type="term" value="P:mitotic spindle organization"/>
    <property type="evidence" value="ECO:0000318"/>
    <property type="project" value="GO_Central"/>
</dbReference>
<dbReference type="InterPro" id="IPR035699">
    <property type="entry name" value="AAA_6"/>
</dbReference>
<feature type="domain" description="Dynein heavy chain ATP-binding dynein motor region" evidence="21">
    <location>
        <begin position="3281"/>
        <end position="3499"/>
    </location>
</feature>
<evidence type="ECO:0000259" key="19">
    <source>
        <dbReference type="Pfam" id="PF12777"/>
    </source>
</evidence>
<reference evidence="25" key="1">
    <citation type="submission" date="2006-10" db="EMBL/GenBank/DDBJ databases">
        <authorList>
            <person name="Amadeo P."/>
            <person name="Zhao Q."/>
            <person name="Wortman J."/>
            <person name="Fraser-Liggett C."/>
            <person name="Carlton J."/>
        </authorList>
    </citation>
    <scope>NUCLEOTIDE SEQUENCE</scope>
    <source>
        <strain evidence="25">G3</strain>
    </source>
</reference>
<dbReference type="FunCoup" id="A2FAZ1">
    <property type="interactions" value="520"/>
</dbReference>
<gene>
    <name evidence="25" type="ORF">TVAG_032910</name>
</gene>
<keyword evidence="6" id="KW-0493">Microtubule</keyword>
<dbReference type="GO" id="GO:0007018">
    <property type="term" value="P:microtubule-based movement"/>
    <property type="evidence" value="ECO:0007669"/>
    <property type="project" value="InterPro"/>
</dbReference>
<dbReference type="FunFam" id="1.20.920.20:FF:000002">
    <property type="entry name" value="Cytoplasmic dynein 1 heavy chain"/>
    <property type="match status" value="1"/>
</dbReference>
<dbReference type="Gene3D" id="1.10.287.2620">
    <property type="match status" value="1"/>
</dbReference>
<comment type="similarity">
    <text evidence="3">Belongs to the dynein heavy chain family.</text>
</comment>
<dbReference type="InterPro" id="IPR042222">
    <property type="entry name" value="Dynein_2_N"/>
</dbReference>
<dbReference type="InterPro" id="IPR013602">
    <property type="entry name" value="Dynein_heavy_linker"/>
</dbReference>
<dbReference type="KEGG" id="tva:4755706"/>
<dbReference type="Pfam" id="PF18199">
    <property type="entry name" value="Dynein_C"/>
    <property type="match status" value="1"/>
</dbReference>
<keyword evidence="5" id="KW-0963">Cytoplasm</keyword>
<dbReference type="STRING" id="5722.A2FAZ1"/>
<evidence type="ECO:0000256" key="11">
    <source>
        <dbReference type="ARBA" id="ARBA00023069"/>
    </source>
</evidence>
<dbReference type="Gene3D" id="1.20.140.100">
    <property type="entry name" value="Dynein heavy chain, N-terminal domain 2"/>
    <property type="match status" value="1"/>
</dbReference>
<dbReference type="SMR" id="A2FAZ1"/>
<feature type="domain" description="Dynein heavy chain AAA module D4" evidence="20">
    <location>
        <begin position="2657"/>
        <end position="2905"/>
    </location>
</feature>
<dbReference type="FunFam" id="1.20.920.30:FF:000031">
    <property type="entry name" value="Dynein heavy chain family protein"/>
    <property type="match status" value="1"/>
</dbReference>
<evidence type="ECO:0000259" key="18">
    <source>
        <dbReference type="Pfam" id="PF12774"/>
    </source>
</evidence>
<dbReference type="Pfam" id="PF22597">
    <property type="entry name" value="DYN_lid"/>
    <property type="match status" value="1"/>
</dbReference>
<dbReference type="FunFam" id="1.10.287.2620:FF:000008">
    <property type="entry name" value="Dynein heavy chain, cytoplasmic"/>
    <property type="match status" value="1"/>
</dbReference>
<dbReference type="FunFam" id="1.20.1270.280:FF:000047">
    <property type="entry name" value="Dynein heavy chain family protein"/>
    <property type="match status" value="1"/>
</dbReference>
<dbReference type="SUPFAM" id="SSF52540">
    <property type="entry name" value="P-loop containing nucleoside triphosphate hydrolases"/>
    <property type="match status" value="4"/>
</dbReference>
<dbReference type="VEuPathDB" id="TrichDB:TVAGG3_0049330"/>
<dbReference type="Gene3D" id="1.10.8.710">
    <property type="match status" value="1"/>
</dbReference>
<evidence type="ECO:0000313" key="26">
    <source>
        <dbReference type="Proteomes" id="UP000001542"/>
    </source>
</evidence>
<dbReference type="Gene3D" id="1.10.8.720">
    <property type="entry name" value="Region D6 of dynein motor"/>
    <property type="match status" value="1"/>
</dbReference>
<dbReference type="Pfam" id="PF18198">
    <property type="entry name" value="AAA_lid_11"/>
    <property type="match status" value="1"/>
</dbReference>
<dbReference type="eggNOG" id="KOG3595">
    <property type="taxonomic scope" value="Eukaryota"/>
</dbReference>
<dbReference type="GO" id="GO:0031122">
    <property type="term" value="P:cytoplasmic microtubule organization"/>
    <property type="evidence" value="ECO:0000318"/>
    <property type="project" value="GO_Central"/>
</dbReference>
<dbReference type="GO" id="GO:0005524">
    <property type="term" value="F:ATP binding"/>
    <property type="evidence" value="ECO:0007669"/>
    <property type="project" value="UniProtKB-KW"/>
</dbReference>
<keyword evidence="10 15" id="KW-0175">Coiled coil</keyword>
<evidence type="ECO:0000313" key="25">
    <source>
        <dbReference type="EMBL" id="EAX97919.1"/>
    </source>
</evidence>
<sequence>MSLLLPQELIEHLAPTVCQLFKIDKNQVITELKDFSPILEKFITDPAKQYILIQQTDHLVVVHALENTGGPVLFCNKSSEKLYKSNYLATLTVLPISSEALLSVMHSIVGRLFLPLLQNSTNDEDSLQVDLYNNLSVSNISMNRCRSNTKFPEPVLDIEEKYFQIGDSNQLTPEQESLILTSIENWELNVDSILRDSQNQTFDNIQEELSFWPLISSRIEQIIQQSEKLSNSTLPDFIKNHRKKFPSNLIKIKTEANGLYEIIYPFSVCLSEFEYNIFDNITDLDQLNEVIVRSTEFLSDRILGESLFDFRSLQLFSLLNKEIMKNLLKVISKSDLLRKNIDDFQLIAMNTHEIIKIWNEQNKIIIDKLNSSKYMHELKEENMDLENKGKSITRFMKQLKDSKEHYHNFLDTLNKHPEVATNDMKLKLQSAFEKLSDNITFELTKEGIHKRNVVIYEYNQAVESVESQVAQVISTMISNIKDLFEMQEIFVQYKELIRQPTIQSYLRKNQFDFVSLIEGQIDILKKDLINISKQNIYTYLYQKGTTTDGARLIIIKRIEARLNRFKQMLVDVVGDNWENANICQTLSINVHKIESDIAKENDSSKFITMFHNKPETLNQSLFTIEKRNGKPSLSCKYSQTIANTLNTYRTAKQLGLSFDQAAAENIEVMLKNYNKYIQLNEAIIMWNSIIEVIDQDTIAFSADYLSEIYNYLESGWKKQWNAPDLDDFIKGFAQSVVVFKTNLAKYRRINESIDSFIKKISQSEDSQQIKEYLGEILALVDQLFTSTKFQNRDLYCENIRKQISELLKVKIEKTFTIWDEKLANNQMLPNVESIVIKLSLSSSNQITFSPHYDQIHPILNRMFTETMNNFIPQIDFLTFDDIVQTKPVDIIYNHLEKLSSTVSKAVNQWRNFQFFFSNEPGMINYENSIQNWTTFLSNLVSVYQNVKKMNPKENFGVVAIDSTKLQPLIVERLAEWHKEIAKNLRKHAREIIKDISMEIKGSKDVIENSKTSNAKEIAQFLRKFKDAGKNLAEYQALIPYLDETTKYCRIEEYQPFKTNFLDFIALYNKRKDEIDTNRQSICATVDSETDTMKNNVKVLQMQWEKVRPIKGSIVPEKALKGLSTFETAFSKLKSQWEELSAARESIGLQVVVPAELDGMIGDLKEIKNVWNNLATIYGKLQSLFAVSFSTFVPQEFKSKIIGLNEKMQAMEQNVKNYEPWEYYQDNLKKILKIYPILEGLKSPAIITRHWSLIGQKFNKTIDIEKITLQEIYDFDLEKNQEFIAEITRNAQGEFSLHQYLEKLNTSWNTLEFEFSNYNENIQIIKSWDVIMSTISDHLNFLGTMQTSPFFNVFREQATSWTTKLNQLQVSLDDWLDVQRRFIYLEGVFNSSDIRQILAKATTSFKRNEKEFIKLTKQAQQLKIVIQILTIPNIDVTLQTLNDNFLQLQKELSDYLEKQRSYFPRFFFIGDEDLLEIIGKSSQINEIQKHFSKMFEGLHQVKTENKQITQISCNEGETVDLLTPVSIENAVYKMLLDLENEMKISLSSQLFNSLQIFKDIWKNNMNIENLKSFIESNPAQIVLLCFCIVTTMITEEKIQQNENKSIAEEIIKFISLLSQLVFTDLSNIARHTVQQIITEAVHQRNLSRKLSEVKSTDDFNWTRYLRFYATNNSQVEAKIGDASFLYGFEYLGMCPFLVRTPLTDKVYLTLAQALHAKLGGSPFGPAGTGKTETVKNMGHHLGRHVLVFNCDETFDFKAMGRIFVGLCQCGSWGCFDEFNRLDEQMLSAVSQQIQTIQVGLKSGLSTIEILGKQTTIKENIGIFITMNPGYAGRVELPDNLKQLFRTMAMNKPDTELITEVLLFSQGFSSAEVLAPKFVTLFQMAKEALTNQTHYDFGLRAMKYVLANAGQLIRINNTNNLSQEIESKLLISSIVNTLYPKLLTQDLIKLKQLINDVFPGVTPEDINQELLINSLKEESEKMGWICSDVWLNKIIQLYYIQQINHGFMLVGPSGTGKTSARTVLLKVLSLLENKESECYVINPKSVSKETLFGTLDSVTREWTDGVFTRILRTIVNDQRGEMSKRHWIVFDGDVDPEWVENLNSVLDDNKLLTLPNGERISLPPNVRVVFEVANLNFATPATVSRCGIVFFSQNTLTNNKIIHYYISQLQKDVIIKQDHILHSEFMDIAIPDMLNLQNEFTNIVKPLISQTISVCEQFYQKYQTKSVMEIPLSSLISTFFSLIKSAFVLCFRQSNNDVLLQQSVIYSAFWAFALPFTNEIRKDLDNLLHNQFSGYCPRGSLLTNYLSFETRDFVSVESQNLPKILEDFVPTSQNEVEKQVINLSFIGGRPLVLTGHSGIGKRSIYKSALQNYADIETINVNLSNVSSIDFLLRTFEQFCVYIKTSSSIKMKPKKSNTFLVFICNDMNLPNLDKYGTQRVVEFLRQILESNGFWHPIKREWIQLELISLVGVCCLPTEYGRVKLSERFLRHAAVFYINHPSKEETQTIISNLIDSKEVPEKESTSKTICEFYFDYKDHFRASEIIHYNVNMRDIISWLNSYIYAFNNNAMIDPSHVLYYEGLRIFSDRLEKSDEKETVKQLLQSTIIKNFSSTNNDLFDKDVVYTRLMDGHYKPFSKEEILEKLVKKMKEFCDENSSNEMIYFGEAIDEFVRIERRLLEPGGHQLLVGLSGTGKISMTNFVSWCFELPVFRLRIHREYTINDLDQDLRRVLKKCLETSVCLIVKDTDLILPIFTERLNVLLTESSIPGLYQGDELQSLIASVKDVARINGQMVENDDDVYNYFVDKVRNNLHIIFTSNSSKIDMNLKSIQFPSLFATCNINWIGAWSNDSLKYFANKIIKQNELKTDENIIETLIKIHQDSVDISSSLQNTNYVSPRYFFEFIEQYCKIYKEKSKNIQTDKEHLSKGLQKLKETQSEVKRMGVELEKKKVILKESEVKAEQKLEEIIKDKETTKQKQTEAEKIKVQLDEKTAIINKDKSSAQAELDAIAPLIAEAANSVQNIKKSNLDEIRRFKQPPDVVKNTLAAVLTLLGNRTTDWSSIQKSISESTFIKSVVDFKVVDASQATAIKRAKQMISATDLTYEKADRASKACGPLFKWLDANLRYLDIVEQTEPLRNRVSALEEEANELQKKHDEMSQTIRLLEKSLRRITLEYQQLTSQCDTYRKEAEQVQIKLDRAQHLLESLTSETQRWNERNVTFQSDFDNLIGHSILSSAFVSYCGYLDQQHRIDSMYRWMSILSENGIKYNEEFNFVNFMANPNKLIEWSKKELPQDDLCIQNAIVLDSQSTRIPFIVDPAGQATQFILNTFDKIIKTSFVDSKFPKHLESCLRFGTTLLIEDGEQMDQLILPVLSHEFRKVGGRILMDLKRNEIDISSSFKLFIVTRDTDFNPNPSIASLTNLINFSVTSLSLKAQCLTRLLQVKLPDIESRRQELHQSLSTMQVSLSKLENDMLDVFSKTKGEILEDDNLLHLLEDIKNESISIEQKANETRKTLQEIGKTSEQFSPVAEVATSLYLALRDMCSVHFLYQFSLNFFWRVFDKVIDSNIPPELLIDQMTKELFIQVSYSLLNRHVTVFGFRFSQILLEHKGINVDDSLYNIALRGTNVGGKEPSFLSSINDPIFTKWLAKDSPETEIPQEVLSVLGTSDHKAVTSLKVLAIIRRQRQDRIVAACNMFIRNAFDYDILDTPPLDISQTAKNLPPTTPLLLVSAAGHDPSEKVEAEAAKETGQKVVSVAVGAPDTYSNIEKAVQQAAAKGNWVIVKNVHLAPFWVRTFVKNVQQMNPSNGFRLFMTSEINPKVGSNTFRACRVIVFEPATGIRANLKRLSNFQWPESPHKQLVINFLWLHAVIVERLRFAPLGWSKIYEFNTSDLNFATQVGFRWLSKTETIPWESLKFLVSMCAYGGRVDVSSDSRSLQNLANLILKDGAEIYGNPTCKSQEEFKNWVDSLPADESPEVLYLPRASGKFLFVQLGNETIQSILSAMAGQVSRSMKEKQSLFIKALLDQLKEKLESSPLSDSSQLSNQDNLIATAISDEINFLKETREQILSDVNEIIETLQNGDCLTQKHQKIIETLNRGDIPQEWNPHQFKCLDFGTWIDDFIARINQLNLCASDKNMCKNKLRAGLFKSPETLVAAAKQTASRVNKWPIEKMVMKLVVQPKKMNPSYDICFIGLSLLSASWGDGCLSAADEVVNKLPPTVVTWELENEREKMTNPITVPFFMTQSKKRILFEAELEADQSHSQSRWAVRNPSIVVQKDGL</sequence>
<evidence type="ECO:0000256" key="12">
    <source>
        <dbReference type="ARBA" id="ARBA00023175"/>
    </source>
</evidence>
<dbReference type="Gene3D" id="6.10.140.1060">
    <property type="match status" value="1"/>
</dbReference>
<evidence type="ECO:0000259" key="16">
    <source>
        <dbReference type="Pfam" id="PF03028"/>
    </source>
</evidence>
<dbReference type="Gene3D" id="3.10.490.20">
    <property type="match status" value="1"/>
</dbReference>
<dbReference type="OMA" id="CAWLRGL"/>
<protein>
    <submittedName>
        <fullName evidence="25">Dynein heavy chain family protein</fullName>
    </submittedName>
</protein>
<dbReference type="GO" id="GO:0051959">
    <property type="term" value="F:dynein light intermediate chain binding"/>
    <property type="evidence" value="ECO:0000318"/>
    <property type="project" value="GO_Central"/>
</dbReference>
<dbReference type="InterPro" id="IPR004273">
    <property type="entry name" value="Dynein_heavy_D6_P-loop"/>
</dbReference>
<feature type="domain" description="Dynein heavy chain linker" evidence="17">
    <location>
        <begin position="1159"/>
        <end position="1550"/>
    </location>
</feature>
<evidence type="ECO:0000259" key="17">
    <source>
        <dbReference type="Pfam" id="PF08393"/>
    </source>
</evidence>
<dbReference type="InterPro" id="IPR027417">
    <property type="entry name" value="P-loop_NTPase"/>
</dbReference>
<dbReference type="Pfam" id="PF03028">
    <property type="entry name" value="Dynein_heavy"/>
    <property type="match status" value="1"/>
</dbReference>
<comment type="subcellular location">
    <subcellularLocation>
        <location evidence="2">Cell projection</location>
        <location evidence="2">Cilium membrane</location>
        <topology evidence="2">Peripheral membrane protein</topology>
        <orientation evidence="2">Cytoplasmic side</orientation>
    </subcellularLocation>
    <subcellularLocation>
        <location evidence="1">Cytoplasm</location>
        <location evidence="1">Cytoskeleton</location>
    </subcellularLocation>
</comment>
<dbReference type="Pfam" id="PF12777">
    <property type="entry name" value="MT"/>
    <property type="match status" value="1"/>
</dbReference>
<dbReference type="InterPro" id="IPR041658">
    <property type="entry name" value="AAA_lid_11"/>
</dbReference>
<evidence type="ECO:0000256" key="6">
    <source>
        <dbReference type="ARBA" id="ARBA00022701"/>
    </source>
</evidence>
<dbReference type="Gene3D" id="3.40.50.300">
    <property type="entry name" value="P-loop containing nucleotide triphosphate hydrolases"/>
    <property type="match status" value="5"/>
</dbReference>
<dbReference type="EMBL" id="DS113695">
    <property type="protein sequence ID" value="EAX97919.1"/>
    <property type="molecule type" value="Genomic_DNA"/>
</dbReference>
<evidence type="ECO:0000256" key="9">
    <source>
        <dbReference type="ARBA" id="ARBA00023017"/>
    </source>
</evidence>
<feature type="domain" description="Dynein heavy chain coiled coil stalk" evidence="19">
    <location>
        <begin position="2919"/>
        <end position="3251"/>
    </location>
</feature>
<dbReference type="Proteomes" id="UP000001542">
    <property type="component" value="Unassembled WGS sequence"/>
</dbReference>
<dbReference type="FunFam" id="3.40.50.300:FF:005382">
    <property type="entry name" value="Dynein heavy chain family protein"/>
    <property type="match status" value="1"/>
</dbReference>
<keyword evidence="9" id="KW-0243">Dynein</keyword>
<dbReference type="InterPro" id="IPR026983">
    <property type="entry name" value="DHC"/>
</dbReference>
<dbReference type="Pfam" id="PF08393">
    <property type="entry name" value="DHC_N2"/>
    <property type="match status" value="1"/>
</dbReference>
<feature type="domain" description="Dynein heavy chain AAA lid" evidence="22">
    <location>
        <begin position="3852"/>
        <end position="3976"/>
    </location>
</feature>
<dbReference type="OrthoDB" id="447173at2759"/>
<dbReference type="Gene3D" id="3.20.180.20">
    <property type="entry name" value="Dynein heavy chain, N-terminal domain 2"/>
    <property type="match status" value="1"/>
</dbReference>
<keyword evidence="8" id="KW-0067">ATP-binding</keyword>
<dbReference type="InterPro" id="IPR043160">
    <property type="entry name" value="Dynein_C_barrel"/>
</dbReference>
<proteinExistence type="inferred from homology"/>
<evidence type="ECO:0000256" key="14">
    <source>
        <dbReference type="ARBA" id="ARBA00023273"/>
    </source>
</evidence>
<evidence type="ECO:0000256" key="1">
    <source>
        <dbReference type="ARBA" id="ARBA00004245"/>
    </source>
</evidence>
<dbReference type="PANTHER" id="PTHR45703:SF36">
    <property type="entry name" value="DYNEIN HEAVY CHAIN, CYTOPLASMIC"/>
    <property type="match status" value="1"/>
</dbReference>
<keyword evidence="7" id="KW-0547">Nucleotide-binding</keyword>
<feature type="coiled-coil region" evidence="15">
    <location>
        <begin position="3129"/>
        <end position="3212"/>
    </location>
</feature>
<dbReference type="InterPro" id="IPR041228">
    <property type="entry name" value="Dynein_C"/>
</dbReference>
<keyword evidence="26" id="KW-1185">Reference proteome</keyword>
<evidence type="ECO:0000256" key="7">
    <source>
        <dbReference type="ARBA" id="ARBA00022741"/>
    </source>
</evidence>
<feature type="domain" description="Dynein heavy chain C-terminal" evidence="23">
    <location>
        <begin position="3988"/>
        <end position="4264"/>
    </location>
</feature>
<dbReference type="InterPro" id="IPR024743">
    <property type="entry name" value="Dynein_HC_stalk"/>
</dbReference>
<name>A2FAZ1_TRIV3</name>
<dbReference type="GO" id="GO:0005868">
    <property type="term" value="C:cytoplasmic dynein complex"/>
    <property type="evidence" value="ECO:0000318"/>
    <property type="project" value="GO_Central"/>
</dbReference>
<evidence type="ECO:0000256" key="5">
    <source>
        <dbReference type="ARBA" id="ARBA00022490"/>
    </source>
</evidence>
<dbReference type="FunFam" id="3.20.180.20:FF:000002">
    <property type="entry name" value="Cytoplasmic dynein heavy chain 1"/>
    <property type="match status" value="1"/>
</dbReference>
<evidence type="ECO:0000259" key="21">
    <source>
        <dbReference type="Pfam" id="PF12781"/>
    </source>
</evidence>
<dbReference type="Pfam" id="PF12781">
    <property type="entry name" value="AAA_9"/>
    <property type="match status" value="1"/>
</dbReference>
<dbReference type="GO" id="GO:0005881">
    <property type="term" value="C:cytoplasmic microtubule"/>
    <property type="evidence" value="ECO:0000318"/>
    <property type="project" value="GO_Central"/>
</dbReference>
<dbReference type="FunFam" id="1.20.58.1120:FF:000043">
    <property type="match status" value="1"/>
</dbReference>
<dbReference type="GO" id="GO:0060271">
    <property type="term" value="P:cilium assembly"/>
    <property type="evidence" value="ECO:0007669"/>
    <property type="project" value="UniProtKB-ARBA"/>
</dbReference>
<dbReference type="InterPro" id="IPR035706">
    <property type="entry name" value="AAA_9"/>
</dbReference>
<dbReference type="GO" id="GO:0007097">
    <property type="term" value="P:nuclear migration"/>
    <property type="evidence" value="ECO:0000318"/>
    <property type="project" value="GO_Central"/>
</dbReference>
<keyword evidence="11" id="KW-0969">Cilium</keyword>
<keyword evidence="12" id="KW-0505">Motor protein</keyword>
<evidence type="ECO:0000256" key="8">
    <source>
        <dbReference type="ARBA" id="ARBA00022840"/>
    </source>
</evidence>
<dbReference type="FunFam" id="3.10.490.20:FF:000004">
    <property type="entry name" value="Cytoplasmic dynein heavy chain 2"/>
    <property type="match status" value="1"/>
</dbReference>
<keyword evidence="14" id="KW-0966">Cell projection</keyword>
<dbReference type="FunFam" id="3.40.50.300:FF:000071">
    <property type="entry name" value="Cytoplasmic dynein heavy chain 1"/>
    <property type="match status" value="1"/>
</dbReference>
<dbReference type="Gene3D" id="1.20.920.30">
    <property type="match status" value="1"/>
</dbReference>
<dbReference type="GO" id="GO:0008569">
    <property type="term" value="F:minus-end-directed microtubule motor activity"/>
    <property type="evidence" value="ECO:0000318"/>
    <property type="project" value="GO_Central"/>
</dbReference>
<dbReference type="InterPro" id="IPR024317">
    <property type="entry name" value="Dynein_heavy_chain_D4_dom"/>
</dbReference>
<dbReference type="PANTHER" id="PTHR45703">
    <property type="entry name" value="DYNEIN HEAVY CHAIN"/>
    <property type="match status" value="1"/>
</dbReference>
<dbReference type="GO" id="GO:0060170">
    <property type="term" value="C:ciliary membrane"/>
    <property type="evidence" value="ECO:0007669"/>
    <property type="project" value="UniProtKB-SubCell"/>
</dbReference>
<dbReference type="InterPro" id="IPR042228">
    <property type="entry name" value="Dynein_linker_3"/>
</dbReference>
<evidence type="ECO:0000256" key="2">
    <source>
        <dbReference type="ARBA" id="ARBA00004522"/>
    </source>
</evidence>
<evidence type="ECO:0000256" key="10">
    <source>
        <dbReference type="ARBA" id="ARBA00023054"/>
    </source>
</evidence>
<dbReference type="GO" id="GO:0045505">
    <property type="term" value="F:dynein intermediate chain binding"/>
    <property type="evidence" value="ECO:0000318"/>
    <property type="project" value="GO_Central"/>
</dbReference>
<evidence type="ECO:0000256" key="15">
    <source>
        <dbReference type="SAM" id="Coils"/>
    </source>
</evidence>
<dbReference type="VEuPathDB" id="TrichDB:TVAG_032910"/>
<dbReference type="Gene3D" id="1.20.920.20">
    <property type="match status" value="1"/>
</dbReference>
<evidence type="ECO:0000259" key="24">
    <source>
        <dbReference type="Pfam" id="PF22597"/>
    </source>
</evidence>
<dbReference type="Gene3D" id="1.20.58.1120">
    <property type="match status" value="1"/>
</dbReference>
<evidence type="ECO:0000259" key="20">
    <source>
        <dbReference type="Pfam" id="PF12780"/>
    </source>
</evidence>
<keyword evidence="13" id="KW-0206">Cytoskeleton</keyword>
<comment type="subunit">
    <text evidence="4">Consists of at least two heavy chains and a number of intermediate and light chains.</text>
</comment>
<feature type="domain" description="Dynein heavy chain region D6 P-loop" evidence="16">
    <location>
        <begin position="3717"/>
        <end position="3824"/>
    </location>
</feature>
<dbReference type="InterPro" id="IPR042219">
    <property type="entry name" value="AAA_lid_11_sf"/>
</dbReference>
<accession>A2FAZ1</accession>
<evidence type="ECO:0000259" key="23">
    <source>
        <dbReference type="Pfam" id="PF18199"/>
    </source>
</evidence>
<dbReference type="GO" id="GO:0005938">
    <property type="term" value="C:cell cortex"/>
    <property type="evidence" value="ECO:0000318"/>
    <property type="project" value="GO_Central"/>
</dbReference>
<organism evidence="25 26">
    <name type="scientific">Trichomonas vaginalis (strain ATCC PRA-98 / G3)</name>
    <dbReference type="NCBI Taxonomy" id="412133"/>
    <lineage>
        <taxon>Eukaryota</taxon>
        <taxon>Metamonada</taxon>
        <taxon>Parabasalia</taxon>
        <taxon>Trichomonadida</taxon>
        <taxon>Trichomonadidae</taxon>
        <taxon>Trichomonas</taxon>
    </lineage>
</organism>
<dbReference type="FunFam" id="1.10.8.1220:FF:000016">
    <property type="entry name" value="Dynein heavy chain family protein"/>
    <property type="match status" value="1"/>
</dbReference>
<feature type="domain" description="Dynein 2 heavy chain 1 cytoplasmic ATPase lid" evidence="24">
    <location>
        <begin position="2517"/>
        <end position="2592"/>
    </location>
</feature>
<dbReference type="InterPro" id="IPR054354">
    <property type="entry name" value="DYNC2H1-like_lid"/>
</dbReference>
<dbReference type="Pfam" id="PF12775">
    <property type="entry name" value="AAA_7"/>
    <property type="match status" value="1"/>
</dbReference>
<dbReference type="Gene3D" id="1.10.8.1220">
    <property type="match status" value="1"/>
</dbReference>
<feature type="domain" description="Dynein heavy chain hydrolytic ATP-binding dynein motor region" evidence="18">
    <location>
        <begin position="1685"/>
        <end position="2016"/>
    </location>
</feature>
<dbReference type="InParanoid" id="A2FAZ1"/>
<dbReference type="Pfam" id="PF12774">
    <property type="entry name" value="AAA_6"/>
    <property type="match status" value="1"/>
</dbReference>
<reference evidence="25" key="2">
    <citation type="journal article" date="2007" name="Science">
        <title>Draft genome sequence of the sexually transmitted pathogen Trichomonas vaginalis.</title>
        <authorList>
            <person name="Carlton J.M."/>
            <person name="Hirt R.P."/>
            <person name="Silva J.C."/>
            <person name="Delcher A.L."/>
            <person name="Schatz M."/>
            <person name="Zhao Q."/>
            <person name="Wortman J.R."/>
            <person name="Bidwell S.L."/>
            <person name="Alsmark U.C.M."/>
            <person name="Besteiro S."/>
            <person name="Sicheritz-Ponten T."/>
            <person name="Noel C.J."/>
            <person name="Dacks J.B."/>
            <person name="Foster P.G."/>
            <person name="Simillion C."/>
            <person name="Van de Peer Y."/>
            <person name="Miranda-Saavedra D."/>
            <person name="Barton G.J."/>
            <person name="Westrop G.D."/>
            <person name="Mueller S."/>
            <person name="Dessi D."/>
            <person name="Fiori P.L."/>
            <person name="Ren Q."/>
            <person name="Paulsen I."/>
            <person name="Zhang H."/>
            <person name="Bastida-Corcuera F.D."/>
            <person name="Simoes-Barbosa A."/>
            <person name="Brown M.T."/>
            <person name="Hayes R.D."/>
            <person name="Mukherjee M."/>
            <person name="Okumura C.Y."/>
            <person name="Schneider R."/>
            <person name="Smith A.J."/>
            <person name="Vanacova S."/>
            <person name="Villalvazo M."/>
            <person name="Haas B.J."/>
            <person name="Pertea M."/>
            <person name="Feldblyum T.V."/>
            <person name="Utterback T.R."/>
            <person name="Shu C.L."/>
            <person name="Osoegawa K."/>
            <person name="de Jong P.J."/>
            <person name="Hrdy I."/>
            <person name="Horvathova L."/>
            <person name="Zubacova Z."/>
            <person name="Dolezal P."/>
            <person name="Malik S.B."/>
            <person name="Logsdon J.M. Jr."/>
            <person name="Henze K."/>
            <person name="Gupta A."/>
            <person name="Wang C.C."/>
            <person name="Dunne R.L."/>
            <person name="Upcroft J.A."/>
            <person name="Upcroft P."/>
            <person name="White O."/>
            <person name="Salzberg S.L."/>
            <person name="Tang P."/>
            <person name="Chiu C.-H."/>
            <person name="Lee Y.-S."/>
            <person name="Embley T.M."/>
            <person name="Coombs G.H."/>
            <person name="Mottram J.C."/>
            <person name="Tachezy J."/>
            <person name="Fraser-Liggett C.M."/>
            <person name="Johnson P.J."/>
        </authorList>
    </citation>
    <scope>NUCLEOTIDE SEQUENCE [LARGE SCALE GENOMIC DNA]</scope>
    <source>
        <strain evidence="25">G3</strain>
    </source>
</reference>
<dbReference type="InterPro" id="IPR043157">
    <property type="entry name" value="Dynein_AAA1S"/>
</dbReference>
<evidence type="ECO:0000256" key="3">
    <source>
        <dbReference type="ARBA" id="ARBA00008887"/>
    </source>
</evidence>
<evidence type="ECO:0000256" key="4">
    <source>
        <dbReference type="ARBA" id="ARBA00011655"/>
    </source>
</evidence>